<name>A0A0K0ECG6_STRER</name>
<reference evidence="3" key="1">
    <citation type="submission" date="2015-08" db="UniProtKB">
        <authorList>
            <consortium name="WormBaseParasite"/>
        </authorList>
    </citation>
    <scope>IDENTIFICATION</scope>
</reference>
<evidence type="ECO:0000256" key="1">
    <source>
        <dbReference type="SAM" id="MobiDB-lite"/>
    </source>
</evidence>
<evidence type="ECO:0000313" key="2">
    <source>
        <dbReference type="Proteomes" id="UP000035681"/>
    </source>
</evidence>
<sequence length="487" mass="56054">MSYTTNSPITNFPDKNKYVVKNLNYNKKKSEKIIDTNFRNQNNTKTAIINENSNNYYDIIDDTKKVKNKNTTPTKLNCKIHTNEISSSSLVKKTTSNNNQNRSVSIDKKRLSNRKTKNSKKNMETSENKYNSISSNNKKIYSKKKNDVSGIAAKNKSMNYEHVSRDSTNSLSKSLEMNKLINCSKLNNTQSMDSSSLKLSSSVKVNKKNLKNTDQHDELKENNSFVLKKKLLSITKESRVRRINKMDEDDYYLTINSLLPYFNNTFNVTRVKRYIENSRTYGKGQKSNSNTNYSFLANLSVKGGKSKVPESVYNKLHMNNKFTKGNFTDSNGKPLWCKKNKQQSVEKSDDSSTHSGDICALVSDALLAYCDGNFQIKDQLKRVCTLEPNGDLQEFTKNDHLYTMENVINNTVRTFSKMEEFKRNINKENSQIIEKGSQPYKNFIPEVFNFEKEIKIIFYNRIDPTQLVGPIQFIPLDTGPTKFFYGK</sequence>
<feature type="compositionally biased region" description="Basic residues" evidence="1">
    <location>
        <begin position="111"/>
        <end position="120"/>
    </location>
</feature>
<dbReference type="Proteomes" id="UP000035681">
    <property type="component" value="Unplaced"/>
</dbReference>
<protein>
    <submittedName>
        <fullName evidence="3">WD_REPEATS_REGION domain-containing protein</fullName>
    </submittedName>
</protein>
<keyword evidence="2" id="KW-1185">Reference proteome</keyword>
<feature type="compositionally biased region" description="Polar residues" evidence="1">
    <location>
        <begin position="89"/>
        <end position="104"/>
    </location>
</feature>
<feature type="compositionally biased region" description="Low complexity" evidence="1">
    <location>
        <begin position="128"/>
        <end position="139"/>
    </location>
</feature>
<dbReference type="AlphaFoldDB" id="A0A0K0ECG6"/>
<accession>A0A0K0ECG6</accession>
<dbReference type="WBParaSite" id="TCONS_00009350.p1">
    <property type="protein sequence ID" value="TCONS_00009350.p1"/>
    <property type="gene ID" value="XLOC_007173"/>
</dbReference>
<evidence type="ECO:0000313" key="3">
    <source>
        <dbReference type="WBParaSite" id="SSTP_0000718100.1"/>
    </source>
</evidence>
<proteinExistence type="predicted"/>
<dbReference type="WBParaSite" id="SSTP_0000718100.1">
    <property type="protein sequence ID" value="SSTP_0000718100.1"/>
    <property type="gene ID" value="SSTP_0000718100"/>
</dbReference>
<organism evidence="3">
    <name type="scientific">Strongyloides stercoralis</name>
    <name type="common">Threadworm</name>
    <dbReference type="NCBI Taxonomy" id="6248"/>
    <lineage>
        <taxon>Eukaryota</taxon>
        <taxon>Metazoa</taxon>
        <taxon>Ecdysozoa</taxon>
        <taxon>Nematoda</taxon>
        <taxon>Chromadorea</taxon>
        <taxon>Rhabditida</taxon>
        <taxon>Tylenchina</taxon>
        <taxon>Panagrolaimomorpha</taxon>
        <taxon>Strongyloidoidea</taxon>
        <taxon>Strongyloididae</taxon>
        <taxon>Strongyloides</taxon>
    </lineage>
</organism>
<feature type="region of interest" description="Disordered" evidence="1">
    <location>
        <begin position="89"/>
        <end position="141"/>
    </location>
</feature>